<dbReference type="PANTHER" id="PTHR34580:SF1">
    <property type="entry name" value="PROTEIN PAFC"/>
    <property type="match status" value="1"/>
</dbReference>
<dbReference type="Proteomes" id="UP001299876">
    <property type="component" value="Unassembled WGS sequence"/>
</dbReference>
<comment type="caution">
    <text evidence="2">The sequence shown here is derived from an EMBL/GenBank/DDBJ whole genome shotgun (WGS) entry which is preliminary data.</text>
</comment>
<accession>A0ABT0ETU6</accession>
<organism evidence="2 3">
    <name type="scientific">Pseudomonas violetae</name>
    <dbReference type="NCBI Taxonomy" id="2915813"/>
    <lineage>
        <taxon>Bacteria</taxon>
        <taxon>Pseudomonadati</taxon>
        <taxon>Pseudomonadota</taxon>
        <taxon>Gammaproteobacteria</taxon>
        <taxon>Pseudomonadales</taxon>
        <taxon>Pseudomonadaceae</taxon>
        <taxon>Pseudomonas</taxon>
    </lineage>
</organism>
<evidence type="ECO:0000313" key="2">
    <source>
        <dbReference type="EMBL" id="MCK1788891.1"/>
    </source>
</evidence>
<sequence length="362" mass="40756">MAVSKYNAPDRDRRRKTLRDLLKKAGGAISTEALHVDMVKAFGGFSVRTTRRDLEFLAGKPQFAVRVELPDRRRRYWKLGRGSLDLALTPPDAMTLTAILQHADRFGFRIESDQLVKLRNYAATEVWSRSERNMIAEGRITSGTRFMVLKPGDYNADHLITIQSAMEDDQSLKIVYRPRDSGGAETCLYYLKPLALSYQDSNVYLSAYVAEETWPEGQSPAHGSPRGKYSSNGPGQTCVLMLHRIEDVQTHLAEIPDPPGYDVHSIEVQKDLMTIHGEKDISLELRLSDNLQNRLSENPLTDEQVLIKTAQGWSLKCQVRDSQGLRLFLLSNAADIQVVAPASLRNYIYGVLKEAIAKYSQD</sequence>
<dbReference type="EMBL" id="JAKNRW010000001">
    <property type="protein sequence ID" value="MCK1788891.1"/>
    <property type="molecule type" value="Genomic_DNA"/>
</dbReference>
<dbReference type="PANTHER" id="PTHR34580">
    <property type="match status" value="1"/>
</dbReference>
<evidence type="ECO:0000259" key="1">
    <source>
        <dbReference type="Pfam" id="PF25583"/>
    </source>
</evidence>
<dbReference type="InterPro" id="IPR057727">
    <property type="entry name" value="WCX_dom"/>
</dbReference>
<gene>
    <name evidence="2" type="ORF">L9059_01560</name>
</gene>
<dbReference type="Pfam" id="PF25583">
    <property type="entry name" value="WCX"/>
    <property type="match status" value="1"/>
</dbReference>
<dbReference type="PROSITE" id="PS52050">
    <property type="entry name" value="WYL"/>
    <property type="match status" value="1"/>
</dbReference>
<dbReference type="InterPro" id="IPR051534">
    <property type="entry name" value="CBASS_pafABC_assoc_protein"/>
</dbReference>
<evidence type="ECO:0000313" key="3">
    <source>
        <dbReference type="Proteomes" id="UP001299876"/>
    </source>
</evidence>
<proteinExistence type="predicted"/>
<reference evidence="2 3" key="1">
    <citation type="submission" date="2022-02" db="EMBL/GenBank/DDBJ databases">
        <title>Comparative genomics of the first Antarctic Pseudomonas spp. capable of biotransforming 2,4,6-Trinitrotoluene.</title>
        <authorList>
            <person name="Cabrera M.A."/>
            <person name="Marquez S.L."/>
            <person name="Perez-Donoso J.M."/>
        </authorList>
    </citation>
    <scope>NUCLEOTIDE SEQUENCE [LARGE SCALE GENOMIC DNA]</scope>
    <source>
        <strain evidence="2 3">TNT19</strain>
    </source>
</reference>
<keyword evidence="3" id="KW-1185">Reference proteome</keyword>
<feature type="domain" description="WCX" evidence="1">
    <location>
        <begin position="281"/>
        <end position="355"/>
    </location>
</feature>
<protein>
    <submittedName>
        <fullName evidence="2">WYL domain-containing protein</fullName>
    </submittedName>
</protein>
<name>A0ABT0ETU6_9PSED</name>
<dbReference type="RefSeq" id="WP_247286361.1">
    <property type="nucleotide sequence ID" value="NZ_JAKNRW010000001.1"/>
</dbReference>